<dbReference type="InterPro" id="IPR013382">
    <property type="entry name" value="CRISPR-assoc_prot_Cse2"/>
</dbReference>
<dbReference type="NCBIfam" id="TIGR02548">
    <property type="entry name" value="casB_cse2"/>
    <property type="match status" value="1"/>
</dbReference>
<dbReference type="Proteomes" id="UP000634229">
    <property type="component" value="Unassembled WGS sequence"/>
</dbReference>
<evidence type="ECO:0000313" key="1">
    <source>
        <dbReference type="EMBL" id="MBL1102054.1"/>
    </source>
</evidence>
<sequence>MCENKRTQSDLRTGLALPVERCNYLHRYLVRRLPKVMHRDSRRAHYAVAALIAARPRAARAAEAERAESSQDTPSWFTRPNLGASLAAAVNASILKSDSAEGDLHLFARQSSDALHPRLPALTRHLLSGGIAVDWAVLLEDLSWWDRDRDRVVTRWLESYFRTLGDEDDDAPAPDDTTAR</sequence>
<reference evidence="1 2" key="1">
    <citation type="submission" date="2021-01" db="EMBL/GenBank/DDBJ databases">
        <title>WGS of actinomycetes isolated from Thailand.</title>
        <authorList>
            <person name="Thawai C."/>
        </authorList>
    </citation>
    <scope>NUCLEOTIDE SEQUENCE [LARGE SCALE GENOMIC DNA]</scope>
    <source>
        <strain evidence="1 2">CA1R205</strain>
    </source>
</reference>
<name>A0ABS1NPV2_9ACTN</name>
<dbReference type="InterPro" id="IPR038287">
    <property type="entry name" value="Cse2_sf"/>
</dbReference>
<comment type="caution">
    <text evidence="1">The sequence shown here is derived from an EMBL/GenBank/DDBJ whole genome shotgun (WGS) entry which is preliminary data.</text>
</comment>
<dbReference type="Pfam" id="PF09485">
    <property type="entry name" value="CRISPR_Cse2"/>
    <property type="match status" value="1"/>
</dbReference>
<protein>
    <submittedName>
        <fullName evidence="1">Type I-E CRISPR-associated protein Cse2/CasB</fullName>
    </submittedName>
</protein>
<gene>
    <name evidence="1" type="primary">casB</name>
    <name evidence="1" type="ORF">JK363_36615</name>
</gene>
<evidence type="ECO:0000313" key="2">
    <source>
        <dbReference type="Proteomes" id="UP000634229"/>
    </source>
</evidence>
<dbReference type="Gene3D" id="1.10.520.40">
    <property type="entry name" value="CRISPR-associated protein Cse2"/>
    <property type="match status" value="1"/>
</dbReference>
<dbReference type="EMBL" id="JAERRF010000037">
    <property type="protein sequence ID" value="MBL1102054.1"/>
    <property type="molecule type" value="Genomic_DNA"/>
</dbReference>
<accession>A0ABS1NPV2</accession>
<proteinExistence type="predicted"/>
<keyword evidence="2" id="KW-1185">Reference proteome</keyword>
<organism evidence="1 2">
    <name type="scientific">Streptomyces coffeae</name>
    <dbReference type="NCBI Taxonomy" id="621382"/>
    <lineage>
        <taxon>Bacteria</taxon>
        <taxon>Bacillati</taxon>
        <taxon>Actinomycetota</taxon>
        <taxon>Actinomycetes</taxon>
        <taxon>Kitasatosporales</taxon>
        <taxon>Streptomycetaceae</taxon>
        <taxon>Streptomyces</taxon>
    </lineage>
</organism>